<dbReference type="GO" id="GO:0016874">
    <property type="term" value="F:ligase activity"/>
    <property type="evidence" value="ECO:0007669"/>
    <property type="project" value="UniProtKB-UniRule"/>
</dbReference>
<accession>A0A4P6EYW0</accession>
<comment type="similarity">
    <text evidence="2">Belongs to the BshC family.</text>
</comment>
<dbReference type="InterPro" id="IPR055399">
    <property type="entry name" value="CC_BshC"/>
</dbReference>
<dbReference type="Pfam" id="PF10079">
    <property type="entry name" value="Rossmann-like_BshC"/>
    <property type="match status" value="1"/>
</dbReference>
<gene>
    <name evidence="2 5" type="primary">bshC</name>
    <name evidence="5" type="ORF">ET464_02455</name>
</gene>
<dbReference type="RefSeq" id="WP_129444004.1">
    <property type="nucleotide sequence ID" value="NZ_CP035492.1"/>
</dbReference>
<reference evidence="5 6" key="1">
    <citation type="submission" date="2019-01" db="EMBL/GenBank/DDBJ databases">
        <title>Genome sequencing of strain FW100M-2.</title>
        <authorList>
            <person name="Heo J."/>
            <person name="Kim S.-J."/>
            <person name="Kim J.-S."/>
            <person name="Hong S.-B."/>
            <person name="Kwon S.-W."/>
        </authorList>
    </citation>
    <scope>NUCLEOTIDE SEQUENCE [LARGE SCALE GENOMIC DNA]</scope>
    <source>
        <strain evidence="5 6">FW100M-2</strain>
    </source>
</reference>
<dbReference type="HAMAP" id="MF_01867">
    <property type="entry name" value="BshC"/>
    <property type="match status" value="1"/>
</dbReference>
<sequence length="550" mass="62003">MKTEIYMMPSAQPLTEAYIHQTDSNVDSLYGYHPERDEDWSRRLKRLQDHPGSRADASDVAKVLRTYNEKHHAHPNAMLAIKSIAEGAPVIVGGQQAGLWTGPIMVIHKAITIIQAARFASQKLGTAVVPVFWIAGEDHDWDEANHAYVMAADQSLRKLTVQRPEGPRTAVSRTVLDESSWAAALEELEQSLPHSEFKEGMLQQLKQAAEGANTLSDSFARILGYLFGEQGLVLIDADDAGLRKLESPMFTRLIERNDELEQAYAGTAEQMKQLGYPLQADVVAGSANLFVFQQDNGNERTLLHKRDGLFQDRKGVVSWTKEELLALAADRPEQLSNNVLTRPLMQDYVFPVLATVLGPGEIAYWGTTGEAFRTLGMEMPIILPRLSFTLVEGTIDKHMAKYELSFEDVVKRFDERKEAWLKEQDQLSIEEKFAAAKQAFNDLYEPIVSLAASVQQGLAKLGETNRQKIVEQIEYLESKTKDAFSKQYEASIRQLDRIYSTLCPEGKPQERVVNCTVYWNRFGQDIIGKLLELPFDRSGTHRIVYLSREE</sequence>
<keyword evidence="1 2" id="KW-0436">Ligase</keyword>
<dbReference type="Pfam" id="PF24850">
    <property type="entry name" value="CC_BshC"/>
    <property type="match status" value="1"/>
</dbReference>
<dbReference type="InterPro" id="IPR011199">
    <property type="entry name" value="Bacillithiol_biosynth_BshC"/>
</dbReference>
<evidence type="ECO:0000259" key="4">
    <source>
        <dbReference type="Pfam" id="PF24850"/>
    </source>
</evidence>
<evidence type="ECO:0000256" key="1">
    <source>
        <dbReference type="ARBA" id="ARBA00022598"/>
    </source>
</evidence>
<evidence type="ECO:0000313" key="5">
    <source>
        <dbReference type="EMBL" id="QAY68312.1"/>
    </source>
</evidence>
<evidence type="ECO:0000259" key="3">
    <source>
        <dbReference type="Pfam" id="PF10079"/>
    </source>
</evidence>
<protein>
    <recommendedName>
        <fullName evidence="2">Putative cysteine ligase BshC</fullName>
        <ecNumber evidence="2">6.-.-.-</ecNumber>
    </recommendedName>
</protein>
<evidence type="ECO:0000256" key="2">
    <source>
        <dbReference type="HAMAP-Rule" id="MF_01867"/>
    </source>
</evidence>
<dbReference type="AlphaFoldDB" id="A0A4P6EYW0"/>
<dbReference type="InterPro" id="IPR055398">
    <property type="entry name" value="Rossmann-like_BshC"/>
</dbReference>
<dbReference type="Proteomes" id="UP000293568">
    <property type="component" value="Chromosome"/>
</dbReference>
<dbReference type="EMBL" id="CP035492">
    <property type="protein sequence ID" value="QAY68312.1"/>
    <property type="molecule type" value="Genomic_DNA"/>
</dbReference>
<evidence type="ECO:0000313" key="6">
    <source>
        <dbReference type="Proteomes" id="UP000293568"/>
    </source>
</evidence>
<dbReference type="PIRSF" id="PIRSF012535">
    <property type="entry name" value="UCP012535"/>
    <property type="match status" value="1"/>
</dbReference>
<keyword evidence="6" id="KW-1185">Reference proteome</keyword>
<proteinExistence type="inferred from homology"/>
<feature type="domain" description="Bacillithiol biosynthesis BshC C-terminal coiled-coil" evidence="4">
    <location>
        <begin position="388"/>
        <end position="546"/>
    </location>
</feature>
<dbReference type="KEGG" id="pprt:ET464_02455"/>
<feature type="domain" description="Bacillithiol biosynthesis BshC N-terminal Rossmann-like" evidence="3">
    <location>
        <begin position="1"/>
        <end position="386"/>
    </location>
</feature>
<dbReference type="EC" id="6.-.-.-" evidence="2"/>
<comment type="function">
    <text evidence="2">Involved in bacillithiol (BSH) biosynthesis. May catalyze the last step of the pathway, the addition of cysteine to glucosamine malate (GlcN-Mal) to generate BSH.</text>
</comment>
<name>A0A4P6EYW0_9BACL</name>
<organism evidence="5 6">
    <name type="scientific">Paenibacillus protaetiae</name>
    <dbReference type="NCBI Taxonomy" id="2509456"/>
    <lineage>
        <taxon>Bacteria</taxon>
        <taxon>Bacillati</taxon>
        <taxon>Bacillota</taxon>
        <taxon>Bacilli</taxon>
        <taxon>Bacillales</taxon>
        <taxon>Paenibacillaceae</taxon>
        <taxon>Paenibacillus</taxon>
    </lineage>
</organism>
<dbReference type="OrthoDB" id="9765151at2"/>
<dbReference type="NCBIfam" id="TIGR03998">
    <property type="entry name" value="thiol_BshC"/>
    <property type="match status" value="1"/>
</dbReference>